<protein>
    <submittedName>
        <fullName evidence="2">NAD(P)-dependent alcohol dehydrogenase</fullName>
    </submittedName>
</protein>
<dbReference type="Proteomes" id="UP001602245">
    <property type="component" value="Unassembled WGS sequence"/>
</dbReference>
<proteinExistence type="predicted"/>
<dbReference type="SUPFAM" id="SSF51735">
    <property type="entry name" value="NAD(P)-binding Rossmann-fold domains"/>
    <property type="match status" value="1"/>
</dbReference>
<name>A0ABW6WU07_9ACTN</name>
<dbReference type="EMBL" id="JBIAZU010000008">
    <property type="protein sequence ID" value="MFF5296538.1"/>
    <property type="molecule type" value="Genomic_DNA"/>
</dbReference>
<dbReference type="Pfam" id="PF13602">
    <property type="entry name" value="ADH_zinc_N_2"/>
    <property type="match status" value="1"/>
</dbReference>
<evidence type="ECO:0000313" key="2">
    <source>
        <dbReference type="EMBL" id="MFF5296538.1"/>
    </source>
</evidence>
<evidence type="ECO:0000259" key="1">
    <source>
        <dbReference type="SMART" id="SM00829"/>
    </source>
</evidence>
<comment type="caution">
    <text evidence="2">The sequence shown here is derived from an EMBL/GenBank/DDBJ whole genome shotgun (WGS) entry which is preliminary data.</text>
</comment>
<sequence>MKAIRYERYGTPDVLAVREVDKPAPGAGEVLVRVRAAAVNPLDCHLVGGVPHIVRTQSGFSRPKVTGLGVDLAGEVESVGSAVSAFRAGDAVFASCDLRGAGAFAEYAIVRHDGSVLLKPSRLSFAQAAAAPIAGLSAIQALRDKGRVRNGQRVLINGAGGGIGTFAVQIAKAYGAEVTAVCSGRNTAMVREIGADHVIDYTTTDFAETNLRYDVLVDLAGSRSLAEYRSVLTPRGVLVAVGGPIRGNWAGPLLGPLKMMVLSRFTGQTLAPILTRNRRADLVELAGLMEAGKVTPVIGRTYTLEEVPEAIGYIGAGHASGKVIIDVYA</sequence>
<dbReference type="InterPro" id="IPR036291">
    <property type="entry name" value="NAD(P)-bd_dom_sf"/>
</dbReference>
<dbReference type="PANTHER" id="PTHR44013">
    <property type="entry name" value="ZINC-TYPE ALCOHOL DEHYDROGENASE-LIKE PROTEIN C16A3.02C"/>
    <property type="match status" value="1"/>
</dbReference>
<dbReference type="InterPro" id="IPR011032">
    <property type="entry name" value="GroES-like_sf"/>
</dbReference>
<dbReference type="InterPro" id="IPR020843">
    <property type="entry name" value="ER"/>
</dbReference>
<keyword evidence="3" id="KW-1185">Reference proteome</keyword>
<dbReference type="RefSeq" id="WP_020517307.1">
    <property type="nucleotide sequence ID" value="NZ_JBIAZU010000008.1"/>
</dbReference>
<accession>A0ABW6WU07</accession>
<dbReference type="SMART" id="SM00829">
    <property type="entry name" value="PKS_ER"/>
    <property type="match status" value="1"/>
</dbReference>
<dbReference type="PROSITE" id="PS01162">
    <property type="entry name" value="QOR_ZETA_CRYSTAL"/>
    <property type="match status" value="1"/>
</dbReference>
<dbReference type="InterPro" id="IPR002364">
    <property type="entry name" value="Quin_OxRdtase/zeta-crystal_CS"/>
</dbReference>
<dbReference type="InterPro" id="IPR052733">
    <property type="entry name" value="Chloroplast_QOR"/>
</dbReference>
<reference evidence="2 3" key="1">
    <citation type="submission" date="2024-10" db="EMBL/GenBank/DDBJ databases">
        <title>The Natural Products Discovery Center: Release of the First 8490 Sequenced Strains for Exploring Actinobacteria Biosynthetic Diversity.</title>
        <authorList>
            <person name="Kalkreuter E."/>
            <person name="Kautsar S.A."/>
            <person name="Yang D."/>
            <person name="Bader C.D."/>
            <person name="Teijaro C.N."/>
            <person name="Fluegel L."/>
            <person name="Davis C.M."/>
            <person name="Simpson J.R."/>
            <person name="Lauterbach L."/>
            <person name="Steele A.D."/>
            <person name="Gui C."/>
            <person name="Meng S."/>
            <person name="Li G."/>
            <person name="Viehrig K."/>
            <person name="Ye F."/>
            <person name="Su P."/>
            <person name="Kiefer A.F."/>
            <person name="Nichols A."/>
            <person name="Cepeda A.J."/>
            <person name="Yan W."/>
            <person name="Fan B."/>
            <person name="Jiang Y."/>
            <person name="Adhikari A."/>
            <person name="Zheng C.-J."/>
            <person name="Schuster L."/>
            <person name="Cowan T.M."/>
            <person name="Smanski M.J."/>
            <person name="Chevrette M.G."/>
            <person name="De Carvalho L.P.S."/>
            <person name="Shen B."/>
        </authorList>
    </citation>
    <scope>NUCLEOTIDE SEQUENCE [LARGE SCALE GENOMIC DNA]</scope>
    <source>
        <strain evidence="2 3">NPDC000087</strain>
    </source>
</reference>
<dbReference type="Gene3D" id="3.40.50.720">
    <property type="entry name" value="NAD(P)-binding Rossmann-like Domain"/>
    <property type="match status" value="1"/>
</dbReference>
<feature type="domain" description="Enoyl reductase (ER)" evidence="1">
    <location>
        <begin position="10"/>
        <end position="325"/>
    </location>
</feature>
<gene>
    <name evidence="2" type="ORF">ACFY35_44485</name>
</gene>
<dbReference type="SUPFAM" id="SSF50129">
    <property type="entry name" value="GroES-like"/>
    <property type="match status" value="1"/>
</dbReference>
<organism evidence="2 3">
    <name type="scientific">Paractinoplanes globisporus</name>
    <dbReference type="NCBI Taxonomy" id="113565"/>
    <lineage>
        <taxon>Bacteria</taxon>
        <taxon>Bacillati</taxon>
        <taxon>Actinomycetota</taxon>
        <taxon>Actinomycetes</taxon>
        <taxon>Micromonosporales</taxon>
        <taxon>Micromonosporaceae</taxon>
        <taxon>Paractinoplanes</taxon>
    </lineage>
</organism>
<dbReference type="PANTHER" id="PTHR44013:SF1">
    <property type="entry name" value="ZINC-TYPE ALCOHOL DEHYDROGENASE-LIKE PROTEIN C16A3.02C"/>
    <property type="match status" value="1"/>
</dbReference>
<evidence type="ECO:0000313" key="3">
    <source>
        <dbReference type="Proteomes" id="UP001602245"/>
    </source>
</evidence>
<dbReference type="CDD" id="cd08267">
    <property type="entry name" value="MDR1"/>
    <property type="match status" value="1"/>
</dbReference>
<dbReference type="Pfam" id="PF08240">
    <property type="entry name" value="ADH_N"/>
    <property type="match status" value="1"/>
</dbReference>
<dbReference type="InterPro" id="IPR013154">
    <property type="entry name" value="ADH-like_N"/>
</dbReference>
<dbReference type="Gene3D" id="3.90.180.10">
    <property type="entry name" value="Medium-chain alcohol dehydrogenases, catalytic domain"/>
    <property type="match status" value="1"/>
</dbReference>